<dbReference type="PANTHER" id="PTHR42748">
    <property type="entry name" value="NITROGEN METABOLITE REPRESSION PROTEIN NMRA FAMILY MEMBER"/>
    <property type="match status" value="1"/>
</dbReference>
<keyword evidence="5" id="KW-1185">Reference proteome</keyword>
<evidence type="ECO:0000313" key="4">
    <source>
        <dbReference type="EMBL" id="KAK4208961.1"/>
    </source>
</evidence>
<protein>
    <submittedName>
        <fullName evidence="4">Negative transcriptional regulator</fullName>
    </submittedName>
</protein>
<proteinExistence type="inferred from homology"/>
<dbReference type="Proteomes" id="UP001301769">
    <property type="component" value="Unassembled WGS sequence"/>
</dbReference>
<sequence length="344" mass="37070">MSKALLITGATGKQGGSVIDALLSQASSTSSQTNPQKFTILAVTRDPSSPASQRLLRKSNPEKGVAIKLVKGNLDDIPALFASAKEALKSTTSPSLQIHGVYSVQVSLGPGVTVQGEINQGKSLIDGAIANGVRHFVYSSVERGGDEHSWNNTTPIPHFQTKHAIEHHLRDVSAIKTLGGDDAEDAAGKHMEWTILRPVAFMDNLAPGMPTKVFLAAMKNHIGDKGKKVQWVATKDIGVFAAKAFTSPEEWKNRAVGLAGDELDMEGLDRSFMRATGRNVPLGYGFMGSILTWAVKEMGLMIGWFADEGYKADIEARRKEHPGMLTMEMWLAQEDSPFAAGDTN</sequence>
<dbReference type="InterPro" id="IPR008030">
    <property type="entry name" value="NmrA-like"/>
</dbReference>
<dbReference type="InterPro" id="IPR051164">
    <property type="entry name" value="NmrA-like_oxidored"/>
</dbReference>
<evidence type="ECO:0000259" key="3">
    <source>
        <dbReference type="Pfam" id="PF05368"/>
    </source>
</evidence>
<evidence type="ECO:0000256" key="1">
    <source>
        <dbReference type="ARBA" id="ARBA00006328"/>
    </source>
</evidence>
<feature type="domain" description="NmrA-like" evidence="3">
    <location>
        <begin position="2"/>
        <end position="320"/>
    </location>
</feature>
<organism evidence="4 5">
    <name type="scientific">Rhypophila decipiens</name>
    <dbReference type="NCBI Taxonomy" id="261697"/>
    <lineage>
        <taxon>Eukaryota</taxon>
        <taxon>Fungi</taxon>
        <taxon>Dikarya</taxon>
        <taxon>Ascomycota</taxon>
        <taxon>Pezizomycotina</taxon>
        <taxon>Sordariomycetes</taxon>
        <taxon>Sordariomycetidae</taxon>
        <taxon>Sordariales</taxon>
        <taxon>Naviculisporaceae</taxon>
        <taxon>Rhypophila</taxon>
    </lineage>
</organism>
<dbReference type="GO" id="GO:0005634">
    <property type="term" value="C:nucleus"/>
    <property type="evidence" value="ECO:0007669"/>
    <property type="project" value="TreeGrafter"/>
</dbReference>
<dbReference type="AlphaFoldDB" id="A0AAN6XYK0"/>
<evidence type="ECO:0000256" key="2">
    <source>
        <dbReference type="ARBA" id="ARBA00022857"/>
    </source>
</evidence>
<reference evidence="4" key="1">
    <citation type="journal article" date="2023" name="Mol. Phylogenet. Evol.">
        <title>Genome-scale phylogeny and comparative genomics of the fungal order Sordariales.</title>
        <authorList>
            <person name="Hensen N."/>
            <person name="Bonometti L."/>
            <person name="Westerberg I."/>
            <person name="Brannstrom I.O."/>
            <person name="Guillou S."/>
            <person name="Cros-Aarteil S."/>
            <person name="Calhoun S."/>
            <person name="Haridas S."/>
            <person name="Kuo A."/>
            <person name="Mondo S."/>
            <person name="Pangilinan J."/>
            <person name="Riley R."/>
            <person name="LaButti K."/>
            <person name="Andreopoulos B."/>
            <person name="Lipzen A."/>
            <person name="Chen C."/>
            <person name="Yan M."/>
            <person name="Daum C."/>
            <person name="Ng V."/>
            <person name="Clum A."/>
            <person name="Steindorff A."/>
            <person name="Ohm R.A."/>
            <person name="Martin F."/>
            <person name="Silar P."/>
            <person name="Natvig D.O."/>
            <person name="Lalanne C."/>
            <person name="Gautier V."/>
            <person name="Ament-Velasquez S.L."/>
            <person name="Kruys A."/>
            <person name="Hutchinson M.I."/>
            <person name="Powell A.J."/>
            <person name="Barry K."/>
            <person name="Miller A.N."/>
            <person name="Grigoriev I.V."/>
            <person name="Debuchy R."/>
            <person name="Gladieux P."/>
            <person name="Hiltunen Thoren M."/>
            <person name="Johannesson H."/>
        </authorList>
    </citation>
    <scope>NUCLEOTIDE SEQUENCE</scope>
    <source>
        <strain evidence="4">PSN293</strain>
    </source>
</reference>
<dbReference type="SUPFAM" id="SSF51735">
    <property type="entry name" value="NAD(P)-binding Rossmann-fold domains"/>
    <property type="match status" value="1"/>
</dbReference>
<comment type="similarity">
    <text evidence="1">Belongs to the NmrA-type oxidoreductase family.</text>
</comment>
<dbReference type="PANTHER" id="PTHR42748:SF25">
    <property type="entry name" value="NMRA FAMILY PROTEIN"/>
    <property type="match status" value="1"/>
</dbReference>
<comment type="caution">
    <text evidence="4">The sequence shown here is derived from an EMBL/GenBank/DDBJ whole genome shotgun (WGS) entry which is preliminary data.</text>
</comment>
<dbReference type="EMBL" id="MU858221">
    <property type="protein sequence ID" value="KAK4208961.1"/>
    <property type="molecule type" value="Genomic_DNA"/>
</dbReference>
<gene>
    <name evidence="4" type="ORF">QBC37DRAFT_295541</name>
</gene>
<keyword evidence="2" id="KW-0521">NADP</keyword>
<name>A0AAN6XYK0_9PEZI</name>
<dbReference type="Pfam" id="PF05368">
    <property type="entry name" value="NmrA"/>
    <property type="match status" value="1"/>
</dbReference>
<evidence type="ECO:0000313" key="5">
    <source>
        <dbReference type="Proteomes" id="UP001301769"/>
    </source>
</evidence>
<reference evidence="4" key="2">
    <citation type="submission" date="2023-05" db="EMBL/GenBank/DDBJ databases">
        <authorList>
            <consortium name="Lawrence Berkeley National Laboratory"/>
            <person name="Steindorff A."/>
            <person name="Hensen N."/>
            <person name="Bonometti L."/>
            <person name="Westerberg I."/>
            <person name="Brannstrom I.O."/>
            <person name="Guillou S."/>
            <person name="Cros-Aarteil S."/>
            <person name="Calhoun S."/>
            <person name="Haridas S."/>
            <person name="Kuo A."/>
            <person name="Mondo S."/>
            <person name="Pangilinan J."/>
            <person name="Riley R."/>
            <person name="Labutti K."/>
            <person name="Andreopoulos B."/>
            <person name="Lipzen A."/>
            <person name="Chen C."/>
            <person name="Yanf M."/>
            <person name="Daum C."/>
            <person name="Ng V."/>
            <person name="Clum A."/>
            <person name="Ohm R."/>
            <person name="Martin F."/>
            <person name="Silar P."/>
            <person name="Natvig D."/>
            <person name="Lalanne C."/>
            <person name="Gautier V."/>
            <person name="Ament-Velasquez S.L."/>
            <person name="Kruys A."/>
            <person name="Hutchinson M.I."/>
            <person name="Powell A.J."/>
            <person name="Barry K."/>
            <person name="Miller A.N."/>
            <person name="Grigoriev I.V."/>
            <person name="Debuchy R."/>
            <person name="Gladieux P."/>
            <person name="Thoren M.H."/>
            <person name="Johannesson H."/>
        </authorList>
    </citation>
    <scope>NUCLEOTIDE SEQUENCE</scope>
    <source>
        <strain evidence="4">PSN293</strain>
    </source>
</reference>
<dbReference type="Gene3D" id="3.40.50.720">
    <property type="entry name" value="NAD(P)-binding Rossmann-like Domain"/>
    <property type="match status" value="1"/>
</dbReference>
<dbReference type="InterPro" id="IPR036291">
    <property type="entry name" value="NAD(P)-bd_dom_sf"/>
</dbReference>
<dbReference type="Gene3D" id="3.90.25.10">
    <property type="entry name" value="UDP-galactose 4-epimerase, domain 1"/>
    <property type="match status" value="1"/>
</dbReference>
<accession>A0AAN6XYK0</accession>